<keyword evidence="2" id="KW-0472">Membrane</keyword>
<comment type="caution">
    <text evidence="3">The sequence shown here is derived from an EMBL/GenBank/DDBJ whole genome shotgun (WGS) entry which is preliminary data.</text>
</comment>
<evidence type="ECO:0000313" key="3">
    <source>
        <dbReference type="EMBL" id="KAF4469002.1"/>
    </source>
</evidence>
<feature type="compositionally biased region" description="Polar residues" evidence="1">
    <location>
        <begin position="1"/>
        <end position="11"/>
    </location>
</feature>
<dbReference type="Proteomes" id="UP000554235">
    <property type="component" value="Unassembled WGS sequence"/>
</dbReference>
<reference evidence="3 4" key="1">
    <citation type="submission" date="2020-01" db="EMBL/GenBank/DDBJ databases">
        <title>Identification and distribution of gene clusters putatively required for synthesis of sphingolipid metabolism inhibitors in phylogenetically diverse species of the filamentous fungus Fusarium.</title>
        <authorList>
            <person name="Kim H.-S."/>
            <person name="Busman M."/>
            <person name="Brown D.W."/>
            <person name="Divon H."/>
            <person name="Uhlig S."/>
            <person name="Proctor R.H."/>
        </authorList>
    </citation>
    <scope>NUCLEOTIDE SEQUENCE [LARGE SCALE GENOMIC DNA]</scope>
    <source>
        <strain evidence="3 4">NRRL 20459</strain>
    </source>
</reference>
<evidence type="ECO:0000256" key="1">
    <source>
        <dbReference type="SAM" id="MobiDB-lite"/>
    </source>
</evidence>
<protein>
    <submittedName>
        <fullName evidence="3">Uncharacterized protein</fullName>
    </submittedName>
</protein>
<feature type="region of interest" description="Disordered" evidence="1">
    <location>
        <begin position="79"/>
        <end position="236"/>
    </location>
</feature>
<gene>
    <name evidence="3" type="ORF">FALBO_4099</name>
</gene>
<feature type="compositionally biased region" description="Basic and acidic residues" evidence="1">
    <location>
        <begin position="223"/>
        <end position="236"/>
    </location>
</feature>
<name>A0A8H4LJ02_9HYPO</name>
<feature type="transmembrane region" description="Helical" evidence="2">
    <location>
        <begin position="45"/>
        <end position="68"/>
    </location>
</feature>
<proteinExistence type="predicted"/>
<feature type="compositionally biased region" description="Basic residues" evidence="1">
    <location>
        <begin position="106"/>
        <end position="126"/>
    </location>
</feature>
<keyword evidence="2" id="KW-0812">Transmembrane</keyword>
<evidence type="ECO:0000313" key="4">
    <source>
        <dbReference type="Proteomes" id="UP000554235"/>
    </source>
</evidence>
<dbReference type="EMBL" id="JAADYS010000533">
    <property type="protein sequence ID" value="KAF4469002.1"/>
    <property type="molecule type" value="Genomic_DNA"/>
</dbReference>
<dbReference type="OrthoDB" id="5423884at2759"/>
<feature type="compositionally biased region" description="Polar residues" evidence="1">
    <location>
        <begin position="79"/>
        <end position="104"/>
    </location>
</feature>
<keyword evidence="4" id="KW-1185">Reference proteome</keyword>
<keyword evidence="2" id="KW-1133">Transmembrane helix</keyword>
<feature type="compositionally biased region" description="Basic and acidic residues" evidence="1">
    <location>
        <begin position="199"/>
        <end position="213"/>
    </location>
</feature>
<dbReference type="AlphaFoldDB" id="A0A8H4LJ02"/>
<accession>A0A8H4LJ02</accession>
<sequence>MPVLPSSTTRSIPHLAARQNDPSSTTFVAVPSTYGALDDSPHPGVVAGIVLGSVAGFLLLLYLVYALLHRGPVVIPVDTSTTTGGPMSSVTGDSSTHVSRSVISFRSRKDKRPRKPRSNTSKRTRSRATTVRSRERSRRRVSPVIVDPPPGNRVVVEPPAPPRVVPGSAVSALSSDNEIIVEEENSPSPPRRSYTQRYSQERYRRETAYRDDGPDGYGVRGDYSPRRDSRRYSRGG</sequence>
<evidence type="ECO:0000256" key="2">
    <source>
        <dbReference type="SAM" id="Phobius"/>
    </source>
</evidence>
<feature type="region of interest" description="Disordered" evidence="1">
    <location>
        <begin position="1"/>
        <end position="20"/>
    </location>
</feature>
<organism evidence="3 4">
    <name type="scientific">Fusarium albosuccineum</name>
    <dbReference type="NCBI Taxonomy" id="1237068"/>
    <lineage>
        <taxon>Eukaryota</taxon>
        <taxon>Fungi</taxon>
        <taxon>Dikarya</taxon>
        <taxon>Ascomycota</taxon>
        <taxon>Pezizomycotina</taxon>
        <taxon>Sordariomycetes</taxon>
        <taxon>Hypocreomycetidae</taxon>
        <taxon>Hypocreales</taxon>
        <taxon>Nectriaceae</taxon>
        <taxon>Fusarium</taxon>
        <taxon>Fusarium decemcellulare species complex</taxon>
    </lineage>
</organism>